<proteinExistence type="predicted"/>
<dbReference type="EMBL" id="CM016559">
    <property type="protein sequence ID" value="TKW02082.1"/>
    <property type="molecule type" value="Genomic_DNA"/>
</dbReference>
<sequence>MMMLKQMFKNVGKIITIVREFNDANPPKPEDVSLYFSTPLGSKDICEAAPRVHTTESAKSDNEEEEVLEAFSSSSSDAVEDFEVKARPFYKVVVWIEEAHN</sequence>
<dbReference type="AlphaFoldDB" id="A0A4U6TK20"/>
<name>A0A4U6TK20_SETVI</name>
<evidence type="ECO:0000313" key="2">
    <source>
        <dbReference type="Proteomes" id="UP000298652"/>
    </source>
</evidence>
<accession>A0A4U6TK20</accession>
<organism evidence="1 2">
    <name type="scientific">Setaria viridis</name>
    <name type="common">Green bristlegrass</name>
    <name type="synonym">Setaria italica subsp. viridis</name>
    <dbReference type="NCBI Taxonomy" id="4556"/>
    <lineage>
        <taxon>Eukaryota</taxon>
        <taxon>Viridiplantae</taxon>
        <taxon>Streptophyta</taxon>
        <taxon>Embryophyta</taxon>
        <taxon>Tracheophyta</taxon>
        <taxon>Spermatophyta</taxon>
        <taxon>Magnoliopsida</taxon>
        <taxon>Liliopsida</taxon>
        <taxon>Poales</taxon>
        <taxon>Poaceae</taxon>
        <taxon>PACMAD clade</taxon>
        <taxon>Panicoideae</taxon>
        <taxon>Panicodae</taxon>
        <taxon>Paniceae</taxon>
        <taxon>Cenchrinae</taxon>
        <taxon>Setaria</taxon>
    </lineage>
</organism>
<protein>
    <submittedName>
        <fullName evidence="1">Uncharacterized protein</fullName>
    </submittedName>
</protein>
<reference evidence="1" key="1">
    <citation type="submission" date="2019-03" db="EMBL/GenBank/DDBJ databases">
        <title>WGS assembly of Setaria viridis.</title>
        <authorList>
            <person name="Huang P."/>
            <person name="Jenkins J."/>
            <person name="Grimwood J."/>
            <person name="Barry K."/>
            <person name="Healey A."/>
            <person name="Mamidi S."/>
            <person name="Sreedasyam A."/>
            <person name="Shu S."/>
            <person name="Feldman M."/>
            <person name="Wu J."/>
            <person name="Yu Y."/>
            <person name="Chen C."/>
            <person name="Johnson J."/>
            <person name="Rokhsar D."/>
            <person name="Baxter I."/>
            <person name="Schmutz J."/>
            <person name="Brutnell T."/>
            <person name="Kellogg E."/>
        </authorList>
    </citation>
    <scope>NUCLEOTIDE SEQUENCE [LARGE SCALE GENOMIC DNA]</scope>
</reference>
<evidence type="ECO:0000313" key="1">
    <source>
        <dbReference type="EMBL" id="TKW02082.1"/>
    </source>
</evidence>
<dbReference type="Gramene" id="TKW02082">
    <property type="protein sequence ID" value="TKW02082"/>
    <property type="gene ID" value="SEVIR_8G221500v2"/>
</dbReference>
<gene>
    <name evidence="1" type="ORF">SEVIR_8G221500v2</name>
</gene>
<keyword evidence="2" id="KW-1185">Reference proteome</keyword>
<dbReference type="Proteomes" id="UP000298652">
    <property type="component" value="Chromosome 8"/>
</dbReference>